<keyword evidence="2" id="KW-0238">DNA-binding</keyword>
<dbReference type="GO" id="GO:0003677">
    <property type="term" value="F:DNA binding"/>
    <property type="evidence" value="ECO:0007669"/>
    <property type="project" value="UniProtKB-KW"/>
</dbReference>
<evidence type="ECO:0000256" key="3">
    <source>
        <dbReference type="ARBA" id="ARBA00023163"/>
    </source>
</evidence>
<dbReference type="AlphaFoldDB" id="A0A0B4XT76"/>
<accession>A0A0B4XT76</accession>
<keyword evidence="1" id="KW-0805">Transcription regulation</keyword>
<evidence type="ECO:0000259" key="5">
    <source>
        <dbReference type="PROSITE" id="PS51118"/>
    </source>
</evidence>
<dbReference type="OrthoDB" id="9807069at2"/>
<sequence>MKWNDIGHQTCSVARTLAIVGDRWTLLVLRNAFLGTRRFEDFQQHLGVTRHVLASRLKRLVEAGVFRKEAYQPNRHEYRLTDMGLALYPVMMAMAHWGDTWLDEGKGAPLVYRHRPCGQLTTPTLVCSECGEPLDPRQVTPLAGPGLQPGALPRTLPDAG</sequence>
<proteinExistence type="predicted"/>
<dbReference type="STRING" id="391936.S7S_17465"/>
<dbReference type="Proteomes" id="UP000006764">
    <property type="component" value="Chromosome"/>
</dbReference>
<evidence type="ECO:0000256" key="1">
    <source>
        <dbReference type="ARBA" id="ARBA00023015"/>
    </source>
</evidence>
<feature type="region of interest" description="Disordered" evidence="4">
    <location>
        <begin position="139"/>
        <end position="160"/>
    </location>
</feature>
<keyword evidence="7" id="KW-1185">Reference proteome</keyword>
<evidence type="ECO:0000313" key="6">
    <source>
        <dbReference type="EMBL" id="AJD49905.1"/>
    </source>
</evidence>
<dbReference type="HOGENOM" id="CLU_111585_0_0_6"/>
<feature type="domain" description="HTH hxlR-type" evidence="5">
    <location>
        <begin position="11"/>
        <end position="106"/>
    </location>
</feature>
<dbReference type="KEGG" id="apac:S7S_17465"/>
<dbReference type="PANTHER" id="PTHR33204:SF36">
    <property type="entry name" value="TRANSCRIPTIONAL REGULATORY PROTEIN"/>
    <property type="match status" value="1"/>
</dbReference>
<dbReference type="InterPro" id="IPR036390">
    <property type="entry name" value="WH_DNA-bd_sf"/>
</dbReference>
<evidence type="ECO:0000256" key="4">
    <source>
        <dbReference type="SAM" id="MobiDB-lite"/>
    </source>
</evidence>
<dbReference type="PROSITE" id="PS51118">
    <property type="entry name" value="HTH_HXLR"/>
    <property type="match status" value="1"/>
</dbReference>
<evidence type="ECO:0000313" key="7">
    <source>
        <dbReference type="Proteomes" id="UP000006764"/>
    </source>
</evidence>
<dbReference type="Gene3D" id="1.10.10.10">
    <property type="entry name" value="Winged helix-like DNA-binding domain superfamily/Winged helix DNA-binding domain"/>
    <property type="match status" value="1"/>
</dbReference>
<organism evidence="6 7">
    <name type="scientific">Isoalcanivorax pacificus W11-5</name>
    <dbReference type="NCBI Taxonomy" id="391936"/>
    <lineage>
        <taxon>Bacteria</taxon>
        <taxon>Pseudomonadati</taxon>
        <taxon>Pseudomonadota</taxon>
        <taxon>Gammaproteobacteria</taxon>
        <taxon>Oceanospirillales</taxon>
        <taxon>Alcanivoracaceae</taxon>
        <taxon>Isoalcanivorax</taxon>
    </lineage>
</organism>
<dbReference type="InterPro" id="IPR002577">
    <property type="entry name" value="HTH_HxlR"/>
</dbReference>
<evidence type="ECO:0000256" key="2">
    <source>
        <dbReference type="ARBA" id="ARBA00023125"/>
    </source>
</evidence>
<dbReference type="Pfam" id="PF01638">
    <property type="entry name" value="HxlR"/>
    <property type="match status" value="1"/>
</dbReference>
<dbReference type="EMBL" id="CP004387">
    <property type="protein sequence ID" value="AJD49905.1"/>
    <property type="molecule type" value="Genomic_DNA"/>
</dbReference>
<dbReference type="RefSeq" id="WP_008734839.1">
    <property type="nucleotide sequence ID" value="NZ_CP004387.1"/>
</dbReference>
<dbReference type="PANTHER" id="PTHR33204">
    <property type="entry name" value="TRANSCRIPTIONAL REGULATOR, MARR FAMILY"/>
    <property type="match status" value="1"/>
</dbReference>
<gene>
    <name evidence="6" type="ORF">S7S_17465</name>
</gene>
<name>A0A0B4XT76_9GAMM</name>
<dbReference type="SUPFAM" id="SSF46785">
    <property type="entry name" value="Winged helix' DNA-binding domain"/>
    <property type="match status" value="1"/>
</dbReference>
<keyword evidence="3" id="KW-0804">Transcription</keyword>
<reference evidence="6 7" key="1">
    <citation type="journal article" date="2012" name="J. Bacteriol.">
        <title>Genome sequence of an alkane-degrading bacterium, Alcanivorax pacificus type strain W11-5, isolated from deep sea sediment.</title>
        <authorList>
            <person name="Lai Q."/>
            <person name="Shao Z."/>
        </authorList>
    </citation>
    <scope>NUCLEOTIDE SEQUENCE [LARGE SCALE GENOMIC DNA]</scope>
    <source>
        <strain evidence="6 7">W11-5</strain>
    </source>
</reference>
<dbReference type="InterPro" id="IPR036388">
    <property type="entry name" value="WH-like_DNA-bd_sf"/>
</dbReference>
<protein>
    <submittedName>
        <fullName evidence="6">Transcriptional regulator family protein</fullName>
    </submittedName>
</protein>